<sequence length="81" mass="9134">MPLNLVREQADHSSLAMTNIYMGDSGGRTNRSNKSAHLLLMRCAGKFQNDAWIPALPAPAIDSLHRVRIKVNRIRHHVSEF</sequence>
<evidence type="ECO:0000313" key="1">
    <source>
        <dbReference type="EMBL" id="HIZ85769.1"/>
    </source>
</evidence>
<proteinExistence type="predicted"/>
<evidence type="ECO:0000313" key="2">
    <source>
        <dbReference type="Proteomes" id="UP000824115"/>
    </source>
</evidence>
<name>A0A9D2GR80_9BACT</name>
<reference evidence="1" key="1">
    <citation type="journal article" date="2021" name="PeerJ">
        <title>Extensive microbial diversity within the chicken gut microbiome revealed by metagenomics and culture.</title>
        <authorList>
            <person name="Gilroy R."/>
            <person name="Ravi A."/>
            <person name="Getino M."/>
            <person name="Pursley I."/>
            <person name="Horton D.L."/>
            <person name="Alikhan N.F."/>
            <person name="Baker D."/>
            <person name="Gharbi K."/>
            <person name="Hall N."/>
            <person name="Watson M."/>
            <person name="Adriaenssens E.M."/>
            <person name="Foster-Nyarko E."/>
            <person name="Jarju S."/>
            <person name="Secka A."/>
            <person name="Antonio M."/>
            <person name="Oren A."/>
            <person name="Chaudhuri R.R."/>
            <person name="La Ragione R."/>
            <person name="Hildebrand F."/>
            <person name="Pallen M.J."/>
        </authorList>
    </citation>
    <scope>NUCLEOTIDE SEQUENCE</scope>
    <source>
        <strain evidence="1">Gambia16-554</strain>
    </source>
</reference>
<dbReference type="EMBL" id="DXAW01000086">
    <property type="protein sequence ID" value="HIZ85769.1"/>
    <property type="molecule type" value="Genomic_DNA"/>
</dbReference>
<accession>A0A9D2GR80</accession>
<protein>
    <submittedName>
        <fullName evidence="1">Uncharacterized protein</fullName>
    </submittedName>
</protein>
<comment type="caution">
    <text evidence="1">The sequence shown here is derived from an EMBL/GenBank/DDBJ whole genome shotgun (WGS) entry which is preliminary data.</text>
</comment>
<dbReference type="Proteomes" id="UP000824115">
    <property type="component" value="Unassembled WGS sequence"/>
</dbReference>
<reference evidence="1" key="2">
    <citation type="submission" date="2021-04" db="EMBL/GenBank/DDBJ databases">
        <authorList>
            <person name="Gilroy R."/>
        </authorList>
    </citation>
    <scope>NUCLEOTIDE SEQUENCE</scope>
    <source>
        <strain evidence="1">Gambia16-554</strain>
    </source>
</reference>
<organism evidence="1 2">
    <name type="scientific">Candidatus Coprenecus stercoravium</name>
    <dbReference type="NCBI Taxonomy" id="2840735"/>
    <lineage>
        <taxon>Bacteria</taxon>
        <taxon>Pseudomonadati</taxon>
        <taxon>Bacteroidota</taxon>
        <taxon>Bacteroidia</taxon>
        <taxon>Bacteroidales</taxon>
        <taxon>Rikenellaceae</taxon>
        <taxon>Rikenellaceae incertae sedis</taxon>
        <taxon>Candidatus Coprenecus</taxon>
    </lineage>
</organism>
<gene>
    <name evidence="1" type="ORF">IAC04_04695</name>
</gene>
<dbReference type="AlphaFoldDB" id="A0A9D2GR80"/>